<dbReference type="SUPFAM" id="SSF47473">
    <property type="entry name" value="EF-hand"/>
    <property type="match status" value="1"/>
</dbReference>
<dbReference type="CDD" id="cd00051">
    <property type="entry name" value="EFh"/>
    <property type="match status" value="1"/>
</dbReference>
<dbReference type="InterPro" id="IPR018247">
    <property type="entry name" value="EF_Hand_1_Ca_BS"/>
</dbReference>
<dbReference type="Gene3D" id="1.10.238.10">
    <property type="entry name" value="EF-hand"/>
    <property type="match status" value="1"/>
</dbReference>
<accession>A0A915PHG5</accession>
<dbReference type="WBParaSite" id="sdigi.contig113.g4596.t1">
    <property type="protein sequence ID" value="sdigi.contig113.g4596.t1"/>
    <property type="gene ID" value="sdigi.contig113.g4596"/>
</dbReference>
<evidence type="ECO:0000313" key="3">
    <source>
        <dbReference type="Proteomes" id="UP000887581"/>
    </source>
</evidence>
<feature type="domain" description="EF-hand" evidence="2">
    <location>
        <begin position="9"/>
        <end position="44"/>
    </location>
</feature>
<evidence type="ECO:0000313" key="4">
    <source>
        <dbReference type="WBParaSite" id="sdigi.contig113.g4596.t1"/>
    </source>
</evidence>
<sequence>MSTPPAHRTTVSELERSFRSYDNDGDGAITLEQAMEILKETVKLTDREMIEAKFQSTDTNHDGRISFEEFMNMIKES</sequence>
<evidence type="ECO:0000259" key="2">
    <source>
        <dbReference type="PROSITE" id="PS50222"/>
    </source>
</evidence>
<dbReference type="InterPro" id="IPR002048">
    <property type="entry name" value="EF_hand_dom"/>
</dbReference>
<dbReference type="PROSITE" id="PS00018">
    <property type="entry name" value="EF_HAND_1"/>
    <property type="match status" value="1"/>
</dbReference>
<dbReference type="Pfam" id="PF13499">
    <property type="entry name" value="EF-hand_7"/>
    <property type="match status" value="1"/>
</dbReference>
<name>A0A915PHG5_9BILA</name>
<keyword evidence="3" id="KW-1185">Reference proteome</keyword>
<dbReference type="InterPro" id="IPR011992">
    <property type="entry name" value="EF-hand-dom_pair"/>
</dbReference>
<dbReference type="GO" id="GO:0005509">
    <property type="term" value="F:calcium ion binding"/>
    <property type="evidence" value="ECO:0007669"/>
    <property type="project" value="InterPro"/>
</dbReference>
<dbReference type="SMART" id="SM00054">
    <property type="entry name" value="EFh"/>
    <property type="match status" value="2"/>
</dbReference>
<keyword evidence="1" id="KW-0106">Calcium</keyword>
<protein>
    <submittedName>
        <fullName evidence="4">EF-hand domain-containing protein</fullName>
    </submittedName>
</protein>
<dbReference type="AlphaFoldDB" id="A0A915PHG5"/>
<dbReference type="Proteomes" id="UP000887581">
    <property type="component" value="Unplaced"/>
</dbReference>
<reference evidence="4" key="1">
    <citation type="submission" date="2022-11" db="UniProtKB">
        <authorList>
            <consortium name="WormBaseParasite"/>
        </authorList>
    </citation>
    <scope>IDENTIFICATION</scope>
</reference>
<feature type="domain" description="EF-hand" evidence="2">
    <location>
        <begin position="45"/>
        <end position="77"/>
    </location>
</feature>
<proteinExistence type="predicted"/>
<evidence type="ECO:0000256" key="1">
    <source>
        <dbReference type="ARBA" id="ARBA00022837"/>
    </source>
</evidence>
<organism evidence="3 4">
    <name type="scientific">Setaria digitata</name>
    <dbReference type="NCBI Taxonomy" id="48799"/>
    <lineage>
        <taxon>Eukaryota</taxon>
        <taxon>Metazoa</taxon>
        <taxon>Ecdysozoa</taxon>
        <taxon>Nematoda</taxon>
        <taxon>Chromadorea</taxon>
        <taxon>Rhabditida</taxon>
        <taxon>Spirurina</taxon>
        <taxon>Spiruromorpha</taxon>
        <taxon>Filarioidea</taxon>
        <taxon>Setariidae</taxon>
        <taxon>Setaria</taxon>
    </lineage>
</organism>
<dbReference type="PROSITE" id="PS50222">
    <property type="entry name" value="EF_HAND_2"/>
    <property type="match status" value="2"/>
</dbReference>